<accession>A0A6S7H5R5</accession>
<feature type="region of interest" description="Disordered" evidence="1">
    <location>
        <begin position="1"/>
        <end position="51"/>
    </location>
</feature>
<protein>
    <submittedName>
        <fullName evidence="2">Uncharacterized protein</fullName>
    </submittedName>
</protein>
<dbReference type="EMBL" id="CACRXK020003318">
    <property type="protein sequence ID" value="CAB3998292.1"/>
    <property type="molecule type" value="Genomic_DNA"/>
</dbReference>
<dbReference type="Gene3D" id="2.40.50.140">
    <property type="entry name" value="Nucleic acid-binding proteins"/>
    <property type="match status" value="1"/>
</dbReference>
<gene>
    <name evidence="2" type="ORF">PACLA_8A031192</name>
</gene>
<evidence type="ECO:0000313" key="3">
    <source>
        <dbReference type="Proteomes" id="UP001152795"/>
    </source>
</evidence>
<reference evidence="2" key="1">
    <citation type="submission" date="2020-04" db="EMBL/GenBank/DDBJ databases">
        <authorList>
            <person name="Alioto T."/>
            <person name="Alioto T."/>
            <person name="Gomez Garrido J."/>
        </authorList>
    </citation>
    <scope>NUCLEOTIDE SEQUENCE</scope>
    <source>
        <strain evidence="2">A484AB</strain>
    </source>
</reference>
<dbReference type="InterPro" id="IPR012340">
    <property type="entry name" value="NA-bd_OB-fold"/>
</dbReference>
<sequence>MSAKDPVVIKSKGKKTNKSKTTINAKIPQNVETRKPEASTSSSNPTSNRDTRIENAIIAYVHKLSPIQRNRKNTVDYSTLVLQTEGKNIDALLYSKNKRQLLMDSEQSHTPLKIQKFTKSALGEKIIINDMTKLSTPDQTEYRFQFEKIANPGDQIIPIEEILNNREPSDSVALRAKAIYVAETTVVGAKNLKLAQAIFADSSGKIRVNLWENQIPLIQAGQMFTITELQVREWSGEKKVSTTVKSVIKSITDEALEKITVSEAEIETIAEKVINVPFIDMVKSVNMSILCSNCSKKILQATANNIVRCDRCGCRMRLVSCKKQLSVQVLVKPIDGGAIELLIFQDSLKNIINSLDTLNEDQVAESLLALDNLQIKYDPTK</sequence>
<proteinExistence type="predicted"/>
<evidence type="ECO:0000313" key="2">
    <source>
        <dbReference type="EMBL" id="CAB3998292.1"/>
    </source>
</evidence>
<dbReference type="AlphaFoldDB" id="A0A6S7H5R5"/>
<dbReference type="OrthoDB" id="5986399at2759"/>
<evidence type="ECO:0000256" key="1">
    <source>
        <dbReference type="SAM" id="MobiDB-lite"/>
    </source>
</evidence>
<feature type="compositionally biased region" description="Polar residues" evidence="1">
    <location>
        <begin position="38"/>
        <end position="48"/>
    </location>
</feature>
<dbReference type="Proteomes" id="UP001152795">
    <property type="component" value="Unassembled WGS sequence"/>
</dbReference>
<name>A0A6S7H5R5_PARCT</name>
<dbReference type="SUPFAM" id="SSF50249">
    <property type="entry name" value="Nucleic acid-binding proteins"/>
    <property type="match status" value="1"/>
</dbReference>
<comment type="caution">
    <text evidence="2">The sequence shown here is derived from an EMBL/GenBank/DDBJ whole genome shotgun (WGS) entry which is preliminary data.</text>
</comment>
<organism evidence="2 3">
    <name type="scientific">Paramuricea clavata</name>
    <name type="common">Red gorgonian</name>
    <name type="synonym">Violescent sea-whip</name>
    <dbReference type="NCBI Taxonomy" id="317549"/>
    <lineage>
        <taxon>Eukaryota</taxon>
        <taxon>Metazoa</taxon>
        <taxon>Cnidaria</taxon>
        <taxon>Anthozoa</taxon>
        <taxon>Octocorallia</taxon>
        <taxon>Malacalcyonacea</taxon>
        <taxon>Plexauridae</taxon>
        <taxon>Paramuricea</taxon>
    </lineage>
</organism>
<keyword evidence="3" id="KW-1185">Reference proteome</keyword>